<dbReference type="Gene3D" id="2.40.100.10">
    <property type="entry name" value="Cyclophilin-like"/>
    <property type="match status" value="1"/>
</dbReference>
<dbReference type="PANTHER" id="PTHR45625:SF4">
    <property type="entry name" value="PEPTIDYLPROLYL ISOMERASE DOMAIN AND WD REPEAT-CONTAINING PROTEIN 1"/>
    <property type="match status" value="1"/>
</dbReference>
<dbReference type="SUPFAM" id="SSF50891">
    <property type="entry name" value="Cyclophilin-like"/>
    <property type="match status" value="1"/>
</dbReference>
<proteinExistence type="inferred from homology"/>
<dbReference type="SUPFAM" id="SSF54534">
    <property type="entry name" value="FKBP-like"/>
    <property type="match status" value="1"/>
</dbReference>
<dbReference type="CDD" id="cd00317">
    <property type="entry name" value="cyclophilin"/>
    <property type="match status" value="1"/>
</dbReference>
<evidence type="ECO:0000256" key="2">
    <source>
        <dbReference type="ARBA" id="ARBA00007365"/>
    </source>
</evidence>
<dbReference type="RefSeq" id="WP_216713410.1">
    <property type="nucleotide sequence ID" value="NZ_JACVEL010000001.1"/>
</dbReference>
<evidence type="ECO:0000256" key="7">
    <source>
        <dbReference type="SAM" id="Coils"/>
    </source>
</evidence>
<evidence type="ECO:0000259" key="9">
    <source>
        <dbReference type="PROSITE" id="PS50059"/>
    </source>
</evidence>
<feature type="domain" description="PPIase cyclophilin-type" evidence="10">
    <location>
        <begin position="43"/>
        <end position="175"/>
    </location>
</feature>
<feature type="signal peptide" evidence="8">
    <location>
        <begin position="1"/>
        <end position="21"/>
    </location>
</feature>
<dbReference type="EMBL" id="JACVEL010000001">
    <property type="protein sequence ID" value="MBC9811352.1"/>
    <property type="molecule type" value="Genomic_DNA"/>
</dbReference>
<accession>A0A8J6PAV3</accession>
<keyword evidence="8" id="KW-0732">Signal</keyword>
<dbReference type="GO" id="GO:0006457">
    <property type="term" value="P:protein folding"/>
    <property type="evidence" value="ECO:0007669"/>
    <property type="project" value="InterPro"/>
</dbReference>
<evidence type="ECO:0000313" key="12">
    <source>
        <dbReference type="Proteomes" id="UP000652681"/>
    </source>
</evidence>
<dbReference type="PROSITE" id="PS00170">
    <property type="entry name" value="CSA_PPIASE_1"/>
    <property type="match status" value="1"/>
</dbReference>
<dbReference type="InterPro" id="IPR002130">
    <property type="entry name" value="Cyclophilin-type_PPIase_dom"/>
</dbReference>
<evidence type="ECO:0000313" key="11">
    <source>
        <dbReference type="EMBL" id="MBC9811352.1"/>
    </source>
</evidence>
<comment type="caution">
    <text evidence="11">The sequence shown here is derived from an EMBL/GenBank/DDBJ whole genome shotgun (WGS) entry which is preliminary data.</text>
</comment>
<dbReference type="PANTHER" id="PTHR45625">
    <property type="entry name" value="PEPTIDYL-PROLYL CIS-TRANS ISOMERASE-RELATED"/>
    <property type="match status" value="1"/>
</dbReference>
<evidence type="ECO:0000256" key="4">
    <source>
        <dbReference type="ARBA" id="ARBA00023110"/>
    </source>
</evidence>
<feature type="coiled-coil region" evidence="7">
    <location>
        <begin position="201"/>
        <end position="228"/>
    </location>
</feature>
<feature type="domain" description="PPIase FKBP-type" evidence="9">
    <location>
        <begin position="267"/>
        <end position="356"/>
    </location>
</feature>
<dbReference type="InterPro" id="IPR044666">
    <property type="entry name" value="Cyclophilin_A-like"/>
</dbReference>
<dbReference type="Pfam" id="PF00254">
    <property type="entry name" value="FKBP_C"/>
    <property type="match status" value="1"/>
</dbReference>
<protein>
    <recommendedName>
        <fullName evidence="3 6">peptidylprolyl isomerase</fullName>
        <ecNumber evidence="3 6">5.2.1.8</ecNumber>
    </recommendedName>
</protein>
<dbReference type="InterPro" id="IPR046357">
    <property type="entry name" value="PPIase_dom_sf"/>
</dbReference>
<comment type="catalytic activity">
    <reaction evidence="1 6">
        <text>[protein]-peptidylproline (omega=180) = [protein]-peptidylproline (omega=0)</text>
        <dbReference type="Rhea" id="RHEA:16237"/>
        <dbReference type="Rhea" id="RHEA-COMP:10747"/>
        <dbReference type="Rhea" id="RHEA-COMP:10748"/>
        <dbReference type="ChEBI" id="CHEBI:83833"/>
        <dbReference type="ChEBI" id="CHEBI:83834"/>
        <dbReference type="EC" id="5.2.1.8"/>
    </reaction>
</comment>
<comment type="similarity">
    <text evidence="2">Belongs to the cyclophilin-type PPIase family.</text>
</comment>
<feature type="chain" id="PRO_5035168878" description="peptidylprolyl isomerase" evidence="8">
    <location>
        <begin position="22"/>
        <end position="376"/>
    </location>
</feature>
<evidence type="ECO:0000256" key="6">
    <source>
        <dbReference type="PROSITE-ProRule" id="PRU00277"/>
    </source>
</evidence>
<dbReference type="Proteomes" id="UP000652681">
    <property type="component" value="Unassembled WGS sequence"/>
</dbReference>
<dbReference type="InterPro" id="IPR020892">
    <property type="entry name" value="Cyclophilin-type_PPIase_CS"/>
</dbReference>
<evidence type="ECO:0000256" key="8">
    <source>
        <dbReference type="SAM" id="SignalP"/>
    </source>
</evidence>
<dbReference type="AlphaFoldDB" id="A0A8J6PAV3"/>
<sequence>MRKLRTIGLLMSVMTIGTALYAQKNAAPKLEDGIYAEFTTKKGTITLKLEDEKTPMTVANFVGLIEGNFTFQDSIKITKPYYDGLKFHRVIANFMIQGGDPEGTGMGGPGYKFYDETRPDLRHDKPGILSMANSGPATNGSQFFITHKETPWLDGKHTVFGQVISGQEVVDKIAQDDVMETVKIIRVGKNAKKFDATKVFNAEYSRISEEYKKEAEEIERIAKMSQEEYRNFMYQEVLKKYPNAKQSTSGLVYVIENEGEGLAIEKGAPVSLHYSGTFRRDGDKFDSSYDRGQPMDFQYQVNRMIPGFEEGIALLKKGGKAKLIIPYYQAYGPNGRPGAIPPYADLVFDIEIVDVKAPVAQDDHHGHDHSDPNHKH</sequence>
<keyword evidence="12" id="KW-1185">Reference proteome</keyword>
<reference evidence="11" key="1">
    <citation type="submission" date="2020-09" db="EMBL/GenBank/DDBJ databases">
        <title>Taishania pollutisoli gen. nov., sp. nov., Isolated from Tetrabromobisphenol A-Contaminated Soil.</title>
        <authorList>
            <person name="Chen Q."/>
        </authorList>
    </citation>
    <scope>NUCLEOTIDE SEQUENCE</scope>
    <source>
        <strain evidence="11">CZZ-1</strain>
    </source>
</reference>
<name>A0A8J6PAV3_9FLAO</name>
<dbReference type="GO" id="GO:0003755">
    <property type="term" value="F:peptidyl-prolyl cis-trans isomerase activity"/>
    <property type="evidence" value="ECO:0007669"/>
    <property type="project" value="UniProtKB-KW"/>
</dbReference>
<dbReference type="PROSITE" id="PS50059">
    <property type="entry name" value="FKBP_PPIASE"/>
    <property type="match status" value="1"/>
</dbReference>
<organism evidence="11 12">
    <name type="scientific">Taishania pollutisoli</name>
    <dbReference type="NCBI Taxonomy" id="2766479"/>
    <lineage>
        <taxon>Bacteria</taxon>
        <taxon>Pseudomonadati</taxon>
        <taxon>Bacteroidota</taxon>
        <taxon>Flavobacteriia</taxon>
        <taxon>Flavobacteriales</taxon>
        <taxon>Crocinitomicaceae</taxon>
        <taxon>Taishania</taxon>
    </lineage>
</organism>
<keyword evidence="5 6" id="KW-0413">Isomerase</keyword>
<dbReference type="PROSITE" id="PS50072">
    <property type="entry name" value="CSA_PPIASE_2"/>
    <property type="match status" value="1"/>
</dbReference>
<dbReference type="InterPro" id="IPR001179">
    <property type="entry name" value="PPIase_FKBP_dom"/>
</dbReference>
<dbReference type="Pfam" id="PF00160">
    <property type="entry name" value="Pro_isomerase"/>
    <property type="match status" value="1"/>
</dbReference>
<evidence type="ECO:0000256" key="1">
    <source>
        <dbReference type="ARBA" id="ARBA00000971"/>
    </source>
</evidence>
<dbReference type="InterPro" id="IPR029000">
    <property type="entry name" value="Cyclophilin-like_dom_sf"/>
</dbReference>
<dbReference type="EC" id="5.2.1.8" evidence="3 6"/>
<dbReference type="PRINTS" id="PR00153">
    <property type="entry name" value="CSAPPISMRASE"/>
</dbReference>
<dbReference type="Gene3D" id="3.10.50.40">
    <property type="match status" value="1"/>
</dbReference>
<keyword evidence="7" id="KW-0175">Coiled coil</keyword>
<gene>
    <name evidence="11" type="ORF">H9Y05_02580</name>
</gene>
<keyword evidence="4 6" id="KW-0697">Rotamase</keyword>
<evidence type="ECO:0000256" key="3">
    <source>
        <dbReference type="ARBA" id="ARBA00013194"/>
    </source>
</evidence>
<evidence type="ECO:0000259" key="10">
    <source>
        <dbReference type="PROSITE" id="PS50072"/>
    </source>
</evidence>
<evidence type="ECO:0000256" key="5">
    <source>
        <dbReference type="ARBA" id="ARBA00023235"/>
    </source>
</evidence>